<dbReference type="PANTHER" id="PTHR46532:SF13">
    <property type="entry name" value="CYTOPLASMIC DYNEIN 1 HEAVY CHAIN 1"/>
    <property type="match status" value="1"/>
</dbReference>
<dbReference type="InterPro" id="IPR035706">
    <property type="entry name" value="AAA_9"/>
</dbReference>
<dbReference type="Pfam" id="PF12780">
    <property type="entry name" value="AAA_8"/>
    <property type="match status" value="1"/>
</dbReference>
<dbReference type="InterPro" id="IPR027417">
    <property type="entry name" value="P-loop_NTPase"/>
</dbReference>
<keyword evidence="7" id="KW-1185">Reference proteome</keyword>
<dbReference type="GeneTree" id="ENSGT00940000155533"/>
<dbReference type="Ensembl" id="ENSSAUT00010054749.1">
    <property type="protein sequence ID" value="ENSSAUP00010052062.1"/>
    <property type="gene ID" value="ENSSAUG00010021567.1"/>
</dbReference>
<dbReference type="GO" id="GO:0051959">
    <property type="term" value="F:dynein light intermediate chain binding"/>
    <property type="evidence" value="ECO:0007669"/>
    <property type="project" value="InterPro"/>
</dbReference>
<dbReference type="InterPro" id="IPR024317">
    <property type="entry name" value="Dynein_heavy_chain_D4_dom"/>
</dbReference>
<feature type="coiled-coil region" evidence="2">
    <location>
        <begin position="242"/>
        <end position="290"/>
    </location>
</feature>
<evidence type="ECO:0000259" key="4">
    <source>
        <dbReference type="Pfam" id="PF12780"/>
    </source>
</evidence>
<organism evidence="6 7">
    <name type="scientific">Sparus aurata</name>
    <name type="common">Gilthead sea bream</name>
    <dbReference type="NCBI Taxonomy" id="8175"/>
    <lineage>
        <taxon>Eukaryota</taxon>
        <taxon>Metazoa</taxon>
        <taxon>Chordata</taxon>
        <taxon>Craniata</taxon>
        <taxon>Vertebrata</taxon>
        <taxon>Euteleostomi</taxon>
        <taxon>Actinopterygii</taxon>
        <taxon>Neopterygii</taxon>
        <taxon>Teleostei</taxon>
        <taxon>Neoteleostei</taxon>
        <taxon>Acanthomorphata</taxon>
        <taxon>Eupercaria</taxon>
        <taxon>Spariformes</taxon>
        <taxon>Sparidae</taxon>
        <taxon>Sparus</taxon>
    </lineage>
</organism>
<dbReference type="Pfam" id="PF12781">
    <property type="entry name" value="AAA_9"/>
    <property type="match status" value="1"/>
</dbReference>
<accession>A0A671XLH9</accession>
<gene>
    <name evidence="6" type="primary">DNAH5</name>
    <name evidence="6" type="synonym">dnah5</name>
</gene>
<comment type="similarity">
    <text evidence="1">Belongs to the dynein heavy chain family.</text>
</comment>
<dbReference type="GO" id="GO:0045505">
    <property type="term" value="F:dynein intermediate chain binding"/>
    <property type="evidence" value="ECO:0007669"/>
    <property type="project" value="InterPro"/>
</dbReference>
<evidence type="ECO:0000313" key="7">
    <source>
        <dbReference type="Proteomes" id="UP000472265"/>
    </source>
</evidence>
<dbReference type="GO" id="GO:0007018">
    <property type="term" value="P:microtubule-based movement"/>
    <property type="evidence" value="ECO:0007669"/>
    <property type="project" value="InterPro"/>
</dbReference>
<dbReference type="Proteomes" id="UP000472265">
    <property type="component" value="Chromosome 17"/>
</dbReference>
<proteinExistence type="inferred from homology"/>
<dbReference type="Gene3D" id="3.40.50.300">
    <property type="entry name" value="P-loop containing nucleotide triphosphate hydrolases"/>
    <property type="match status" value="1"/>
</dbReference>
<dbReference type="PANTHER" id="PTHR46532">
    <property type="entry name" value="MALE FERTILITY FACTOR KL5"/>
    <property type="match status" value="1"/>
</dbReference>
<reference evidence="6" key="3">
    <citation type="submission" date="2025-09" db="UniProtKB">
        <authorList>
            <consortium name="Ensembl"/>
        </authorList>
    </citation>
    <scope>IDENTIFICATION</scope>
</reference>
<evidence type="ECO:0000256" key="1">
    <source>
        <dbReference type="ARBA" id="ARBA00008887"/>
    </source>
</evidence>
<evidence type="ECO:0000256" key="2">
    <source>
        <dbReference type="SAM" id="Coils"/>
    </source>
</evidence>
<feature type="domain" description="Dynein heavy chain coiled coil stalk" evidence="3">
    <location>
        <begin position="177"/>
        <end position="357"/>
    </location>
</feature>
<dbReference type="AlphaFoldDB" id="A0A671XLH9"/>
<feature type="domain" description="Dynein heavy chain AAA module D4" evidence="4">
    <location>
        <begin position="14"/>
        <end position="68"/>
    </location>
</feature>
<sequence length="493" mass="55949">MRLTRSSHFLSVYDIECSAQVKNEVVQCMGSFQDGVAEKCVDYFQRYRRSTHVTPKSYLSFIQGYKTIYKEKRSEVQTLFNRMNTGLKKLKEASESVAALSKELEVKEKELQVANDKADMVLKEVTVKAQAAERVKVEVQKVKDKAQAIVDSISADKAFAEEKLEAARPALQEAEAALQQFPKDTINEEMVELLQPYFDMPDYNIETAKRVCGNVAGLASWTKAMASFFSINKEVLPLKANLAVQQNRLAIANVDLQKAQAELDAKQAELDVVQAEYEKAMMEKQTLLEDAERCRHKMQTASSLISGLAGEKERWTEQSKEFAAQTKRLVGDILLATAFLSYSGPFNQEFRNLLLSDWQRELKQRHIPFGNNLNLTELLIDAPTVSEWNLQGLPNDDLSIQNGIIVTKAARFPLLVDPQTQGKIWIKNKEARNELQITSLNHKYFRNHLEDSLSLGRPLLIEDVGEELDPALDHILEKNFIKTGSTYKVTWHK</sequence>
<reference evidence="6" key="2">
    <citation type="submission" date="2025-08" db="UniProtKB">
        <authorList>
            <consortium name="Ensembl"/>
        </authorList>
    </citation>
    <scope>IDENTIFICATION</scope>
</reference>
<feature type="coiled-coil region" evidence="2">
    <location>
        <begin position="90"/>
        <end position="124"/>
    </location>
</feature>
<dbReference type="InterPro" id="IPR024743">
    <property type="entry name" value="Dynein_HC_stalk"/>
</dbReference>
<name>A0A671XLH9_SPAAU</name>
<reference evidence="6" key="1">
    <citation type="submission" date="2021-04" db="EMBL/GenBank/DDBJ databases">
        <authorList>
            <consortium name="Wellcome Sanger Institute Data Sharing"/>
        </authorList>
    </citation>
    <scope>NUCLEOTIDE SEQUENCE [LARGE SCALE GENOMIC DNA]</scope>
</reference>
<dbReference type="FunFam" id="1.20.920.20:FF:000021">
    <property type="entry name" value="Dynein heavy chain 5, axonemal"/>
    <property type="match status" value="1"/>
</dbReference>
<dbReference type="InterPro" id="IPR026983">
    <property type="entry name" value="DHC"/>
</dbReference>
<dbReference type="Pfam" id="PF12777">
    <property type="entry name" value="MT"/>
    <property type="match status" value="1"/>
</dbReference>
<evidence type="ECO:0000313" key="6">
    <source>
        <dbReference type="Ensembl" id="ENSSAUP00010052062.1"/>
    </source>
</evidence>
<protein>
    <submittedName>
        <fullName evidence="6">Dynein axonemal heavy chain 5</fullName>
    </submittedName>
</protein>
<dbReference type="FunFam" id="1.20.920.20:FF:000020">
    <property type="entry name" value="Dynein, axonemal, heavy chain 5"/>
    <property type="match status" value="1"/>
</dbReference>
<evidence type="ECO:0000259" key="5">
    <source>
        <dbReference type="Pfam" id="PF12781"/>
    </source>
</evidence>
<evidence type="ECO:0000259" key="3">
    <source>
        <dbReference type="Pfam" id="PF12777"/>
    </source>
</evidence>
<dbReference type="GO" id="GO:0005858">
    <property type="term" value="C:axonemal dynein complex"/>
    <property type="evidence" value="ECO:0007669"/>
    <property type="project" value="TreeGrafter"/>
</dbReference>
<feature type="domain" description="Dynein heavy chain ATP-binding dynein motor region" evidence="5">
    <location>
        <begin position="387"/>
        <end position="487"/>
    </location>
</feature>
<dbReference type="Gene3D" id="1.20.920.20">
    <property type="match status" value="2"/>
</dbReference>
<keyword evidence="2" id="KW-0175">Coiled coil</keyword>